<comment type="caution">
    <text evidence="1">The sequence shown here is derived from an EMBL/GenBank/DDBJ whole genome shotgun (WGS) entry which is preliminary data.</text>
</comment>
<sequence>MLKNVACTSINNFHSNVVNFASHQEQQILHAQTI</sequence>
<reference evidence="1" key="1">
    <citation type="submission" date="2016-10" db="EMBL/GenBank/DDBJ databases">
        <title>Sequence of Gallionella enrichment culture.</title>
        <authorList>
            <person name="Poehlein A."/>
            <person name="Muehling M."/>
            <person name="Daniel R."/>
        </authorList>
    </citation>
    <scope>NUCLEOTIDE SEQUENCE</scope>
</reference>
<dbReference type="AlphaFoldDB" id="A0A1J5SCD0"/>
<dbReference type="EMBL" id="MLJW01000046">
    <property type="protein sequence ID" value="OIR06015.1"/>
    <property type="molecule type" value="Genomic_DNA"/>
</dbReference>
<organism evidence="1">
    <name type="scientific">mine drainage metagenome</name>
    <dbReference type="NCBI Taxonomy" id="410659"/>
    <lineage>
        <taxon>unclassified sequences</taxon>
        <taxon>metagenomes</taxon>
        <taxon>ecological metagenomes</taxon>
    </lineage>
</organism>
<proteinExistence type="predicted"/>
<gene>
    <name evidence="1" type="ORF">GALL_118120</name>
</gene>
<evidence type="ECO:0000313" key="1">
    <source>
        <dbReference type="EMBL" id="OIR06015.1"/>
    </source>
</evidence>
<accession>A0A1J5SCD0</accession>
<name>A0A1J5SCD0_9ZZZZ</name>
<protein>
    <submittedName>
        <fullName evidence="1">Uncharacterized protein</fullName>
    </submittedName>
</protein>